<accession>A0A645G6T5</accession>
<proteinExistence type="predicted"/>
<reference evidence="1" key="1">
    <citation type="submission" date="2019-08" db="EMBL/GenBank/DDBJ databases">
        <authorList>
            <person name="Kucharzyk K."/>
            <person name="Murdoch R.W."/>
            <person name="Higgins S."/>
            <person name="Loffler F."/>
        </authorList>
    </citation>
    <scope>NUCLEOTIDE SEQUENCE</scope>
</reference>
<name>A0A645G6T5_9ZZZZ</name>
<comment type="caution">
    <text evidence="1">The sequence shown here is derived from an EMBL/GenBank/DDBJ whole genome shotgun (WGS) entry which is preliminary data.</text>
</comment>
<organism evidence="1">
    <name type="scientific">bioreactor metagenome</name>
    <dbReference type="NCBI Taxonomy" id="1076179"/>
    <lineage>
        <taxon>unclassified sequences</taxon>
        <taxon>metagenomes</taxon>
        <taxon>ecological metagenomes</taxon>
    </lineage>
</organism>
<evidence type="ECO:0000313" key="1">
    <source>
        <dbReference type="EMBL" id="MPN19824.1"/>
    </source>
</evidence>
<sequence>MVNQNFFTSKVKNLVVVFDDLFRTEFAHVRFCLKDFQSESCQVIDSGNASQFFGKLLVLRSAGWGFETNRIGKNSRKHQCCQFWFRDNAMFFHQVINNAVGRAPNFKSQKDRLAKIEIGFVVINDFDNLFFLKTSQALVSFVMIDQDNAIIGL</sequence>
<protein>
    <submittedName>
        <fullName evidence="1">Uncharacterized protein</fullName>
    </submittedName>
</protein>
<dbReference type="AlphaFoldDB" id="A0A645G6T5"/>
<dbReference type="EMBL" id="VSSQ01067436">
    <property type="protein sequence ID" value="MPN19824.1"/>
    <property type="molecule type" value="Genomic_DNA"/>
</dbReference>
<gene>
    <name evidence="1" type="ORF">SDC9_167196</name>
</gene>